<dbReference type="PANTHER" id="PTHR36973:SF4">
    <property type="entry name" value="NODULATION PROTEIN"/>
    <property type="match status" value="1"/>
</dbReference>
<reference evidence="2 3" key="1">
    <citation type="submission" date="2019-03" db="EMBL/GenBank/DDBJ databases">
        <title>Deep-cultivation of Planctomycetes and their phenomic and genomic characterization uncovers novel biology.</title>
        <authorList>
            <person name="Wiegand S."/>
            <person name="Jogler M."/>
            <person name="Boedeker C."/>
            <person name="Pinto D."/>
            <person name="Vollmers J."/>
            <person name="Rivas-Marin E."/>
            <person name="Kohn T."/>
            <person name="Peeters S.H."/>
            <person name="Heuer A."/>
            <person name="Rast P."/>
            <person name="Oberbeckmann S."/>
            <person name="Bunk B."/>
            <person name="Jeske O."/>
            <person name="Meyerdierks A."/>
            <person name="Storesund J.E."/>
            <person name="Kallscheuer N."/>
            <person name="Luecker S."/>
            <person name="Lage O.M."/>
            <person name="Pohl T."/>
            <person name="Merkel B.J."/>
            <person name="Hornburger P."/>
            <person name="Mueller R.-W."/>
            <person name="Bruemmer F."/>
            <person name="Labrenz M."/>
            <person name="Spormann A.M."/>
            <person name="Op den Camp H."/>
            <person name="Overmann J."/>
            <person name="Amann R."/>
            <person name="Jetten M.S.M."/>
            <person name="Mascher T."/>
            <person name="Medema M.H."/>
            <person name="Devos D.P."/>
            <person name="Kaster A.-K."/>
            <person name="Ovreas L."/>
            <person name="Rohde M."/>
            <person name="Galperin M.Y."/>
            <person name="Jogler C."/>
        </authorList>
    </citation>
    <scope>NUCLEOTIDE SEQUENCE [LARGE SCALE GENOMIC DNA]</scope>
    <source>
        <strain evidence="2 3">V144</strain>
    </source>
</reference>
<dbReference type="PANTHER" id="PTHR36973">
    <property type="entry name" value="SLL1456 PROTEIN-RELATED"/>
    <property type="match status" value="1"/>
</dbReference>
<dbReference type="EMBL" id="CP037920">
    <property type="protein sequence ID" value="QDT95849.1"/>
    <property type="molecule type" value="Genomic_DNA"/>
</dbReference>
<dbReference type="KEGG" id="gaw:V144x_12970"/>
<dbReference type="Proteomes" id="UP000318704">
    <property type="component" value="Chromosome"/>
</dbReference>
<organism evidence="2 3">
    <name type="scientific">Gimesia aquarii</name>
    <dbReference type="NCBI Taxonomy" id="2527964"/>
    <lineage>
        <taxon>Bacteria</taxon>
        <taxon>Pseudomonadati</taxon>
        <taxon>Planctomycetota</taxon>
        <taxon>Planctomycetia</taxon>
        <taxon>Planctomycetales</taxon>
        <taxon>Planctomycetaceae</taxon>
        <taxon>Gimesia</taxon>
    </lineage>
</organism>
<dbReference type="InterPro" id="IPR006342">
    <property type="entry name" value="FkbM_mtfrase"/>
</dbReference>
<gene>
    <name evidence="2" type="ORF">V144x_12970</name>
</gene>
<sequence length="243" mass="27967">MRLHRRIPQLFGYDLIHIQRNHPTLESHLKFLFEKLNINIVLDVGANRGQYGCLLREMGFTGDIISFEPLKEAYQELLQSSAGDTKWHTYNCALGSVSETTEINFTSSSVFASFLNPNEYAKEVRSEQVQIDQKETVEVKKLDDVFEEVISKCSGTNHQIYLKMDTQGFDQEVFKGAEKSIEQIAALQSEIAILPLYEEMPDYIESMTAFREKSFELTGLFPVSRDHDSLFLIEMDCVMRRKS</sequence>
<dbReference type="Gene3D" id="3.40.50.150">
    <property type="entry name" value="Vaccinia Virus protein VP39"/>
    <property type="match status" value="1"/>
</dbReference>
<evidence type="ECO:0000313" key="2">
    <source>
        <dbReference type="EMBL" id="QDT95849.1"/>
    </source>
</evidence>
<proteinExistence type="predicted"/>
<dbReference type="AlphaFoldDB" id="A0A517VSC2"/>
<dbReference type="NCBIfam" id="TIGR01444">
    <property type="entry name" value="fkbM_fam"/>
    <property type="match status" value="1"/>
</dbReference>
<accession>A0A517VSC2</accession>
<dbReference type="SUPFAM" id="SSF53335">
    <property type="entry name" value="S-adenosyl-L-methionine-dependent methyltransferases"/>
    <property type="match status" value="1"/>
</dbReference>
<name>A0A517VSC2_9PLAN</name>
<dbReference type="GO" id="GO:0008171">
    <property type="term" value="F:O-methyltransferase activity"/>
    <property type="evidence" value="ECO:0007669"/>
    <property type="project" value="TreeGrafter"/>
</dbReference>
<feature type="domain" description="Methyltransferase FkbM" evidence="1">
    <location>
        <begin position="43"/>
        <end position="188"/>
    </location>
</feature>
<dbReference type="Pfam" id="PF05050">
    <property type="entry name" value="Methyltransf_21"/>
    <property type="match status" value="1"/>
</dbReference>
<dbReference type="InterPro" id="IPR053188">
    <property type="entry name" value="FkbM_Methyltransferase"/>
</dbReference>
<dbReference type="RefSeq" id="WP_144982988.1">
    <property type="nucleotide sequence ID" value="NZ_CP037920.1"/>
</dbReference>
<protein>
    <recommendedName>
        <fullName evidence="1">Methyltransferase FkbM domain-containing protein</fullName>
    </recommendedName>
</protein>
<dbReference type="InterPro" id="IPR029063">
    <property type="entry name" value="SAM-dependent_MTases_sf"/>
</dbReference>
<evidence type="ECO:0000313" key="3">
    <source>
        <dbReference type="Proteomes" id="UP000318704"/>
    </source>
</evidence>
<evidence type="ECO:0000259" key="1">
    <source>
        <dbReference type="Pfam" id="PF05050"/>
    </source>
</evidence>